<name>A0A923I5Y2_9BURK</name>
<comment type="caution">
    <text evidence="1">The sequence shown here is derived from an EMBL/GenBank/DDBJ whole genome shotgun (WGS) entry which is preliminary data.</text>
</comment>
<dbReference type="InterPro" id="IPR007438">
    <property type="entry name" value="DUF488"/>
</dbReference>
<keyword evidence="2" id="KW-1185">Reference proteome</keyword>
<dbReference type="Proteomes" id="UP000612361">
    <property type="component" value="Unassembled WGS sequence"/>
</dbReference>
<proteinExistence type="predicted"/>
<organism evidence="1 2">
    <name type="scientific">Undibacterium rugosum</name>
    <dbReference type="NCBI Taxonomy" id="2762291"/>
    <lineage>
        <taxon>Bacteria</taxon>
        <taxon>Pseudomonadati</taxon>
        <taxon>Pseudomonadota</taxon>
        <taxon>Betaproteobacteria</taxon>
        <taxon>Burkholderiales</taxon>
        <taxon>Oxalobacteraceae</taxon>
        <taxon>Undibacterium</taxon>
    </lineage>
</organism>
<evidence type="ECO:0000313" key="2">
    <source>
        <dbReference type="Proteomes" id="UP000612361"/>
    </source>
</evidence>
<gene>
    <name evidence="1" type="ORF">H8K47_15355</name>
</gene>
<dbReference type="EMBL" id="JACOGG010000019">
    <property type="protein sequence ID" value="MBC3936744.1"/>
    <property type="molecule type" value="Genomic_DNA"/>
</dbReference>
<dbReference type="PANTHER" id="PTHR39337:SF1">
    <property type="entry name" value="BLR5642 PROTEIN"/>
    <property type="match status" value="1"/>
</dbReference>
<protein>
    <submittedName>
        <fullName evidence="1">DUF488 domain-containing protein</fullName>
    </submittedName>
</protein>
<dbReference type="PANTHER" id="PTHR39337">
    <property type="entry name" value="BLR5642 PROTEIN"/>
    <property type="match status" value="1"/>
</dbReference>
<accession>A0A923I5Y2</accession>
<dbReference type="RefSeq" id="WP_186882281.1">
    <property type="nucleotide sequence ID" value="NZ_JACOGG010000019.1"/>
</dbReference>
<dbReference type="Pfam" id="PF04343">
    <property type="entry name" value="DUF488"/>
    <property type="match status" value="1"/>
</dbReference>
<reference evidence="1" key="1">
    <citation type="submission" date="2020-08" db="EMBL/GenBank/DDBJ databases">
        <title>Novel species isolated from subtropical streams in China.</title>
        <authorList>
            <person name="Lu H."/>
        </authorList>
    </citation>
    <scope>NUCLEOTIDE SEQUENCE</scope>
    <source>
        <strain evidence="1">CY7W</strain>
    </source>
</reference>
<sequence>MDDIGVVATIGFTEKSAEKFFSLLKTSNVKRVLDVRLNNTSQLSGFAKRDDLKYFLKTIANIDYVEIPDLMPDGGLLKDYRNKVIDWNYYESKYIELLDRRSAEKKLDKSIFEGGCLLCSEHKPHQCHRRIAIEYLNAKWDTPLPIKHLL</sequence>
<evidence type="ECO:0000313" key="1">
    <source>
        <dbReference type="EMBL" id="MBC3936744.1"/>
    </source>
</evidence>
<dbReference type="AlphaFoldDB" id="A0A923I5Y2"/>